<dbReference type="Gene3D" id="3.20.20.70">
    <property type="entry name" value="Aldolase class I"/>
    <property type="match status" value="1"/>
</dbReference>
<dbReference type="RefSeq" id="WP_014270549.1">
    <property type="nucleotide sequence ID" value="NC_016633.1"/>
</dbReference>
<comment type="cofactor">
    <cofactor evidence="1">
        <name>[4Fe-4S] cluster</name>
        <dbReference type="ChEBI" id="CHEBI:49883"/>
    </cofactor>
</comment>
<reference evidence="8 9" key="1">
    <citation type="submission" date="2011-11" db="EMBL/GenBank/DDBJ databases">
        <title>Complete sequence of Spirochaeta sp. grapes.</title>
        <authorList>
            <consortium name="US DOE Joint Genome Institute"/>
            <person name="Lucas S."/>
            <person name="Han J."/>
            <person name="Lapidus A."/>
            <person name="Cheng J.-F."/>
            <person name="Goodwin L."/>
            <person name="Pitluck S."/>
            <person name="Peters L."/>
            <person name="Ovchinnikova G."/>
            <person name="Munk A.C."/>
            <person name="Detter J.C."/>
            <person name="Han C."/>
            <person name="Tapia R."/>
            <person name="Land M."/>
            <person name="Hauser L."/>
            <person name="Kyrpides N."/>
            <person name="Ivanova N."/>
            <person name="Pagani I."/>
            <person name="Ritalahtilisa K."/>
            <person name="Loeffler F."/>
            <person name="Woyke T."/>
        </authorList>
    </citation>
    <scope>NUCLEOTIDE SEQUENCE [LARGE SCALE GENOMIC DNA]</scope>
    <source>
        <strain evidence="9">ATCC BAA-1885 / DSM 22778 / Grapes</strain>
    </source>
</reference>
<protein>
    <submittedName>
        <fullName evidence="8">Anaerobic ribonucleoside-triphosphate reductase activating protein</fullName>
    </submittedName>
</protein>
<dbReference type="KEGG" id="sgp:SpiGrapes_1912"/>
<keyword evidence="9" id="KW-1185">Reference proteome</keyword>
<dbReference type="InterPro" id="IPR007197">
    <property type="entry name" value="rSAM"/>
</dbReference>
<organism evidence="8 9">
    <name type="scientific">Sphaerochaeta pleomorpha (strain ATCC BAA-1885 / DSM 22778 / Grapes)</name>
    <dbReference type="NCBI Taxonomy" id="158190"/>
    <lineage>
        <taxon>Bacteria</taxon>
        <taxon>Pseudomonadati</taxon>
        <taxon>Spirochaetota</taxon>
        <taxon>Spirochaetia</taxon>
        <taxon>Spirochaetales</taxon>
        <taxon>Sphaerochaetaceae</taxon>
        <taxon>Sphaerochaeta</taxon>
    </lineage>
</organism>
<dbReference type="AlphaFoldDB" id="G8QYS9"/>
<evidence type="ECO:0000256" key="3">
    <source>
        <dbReference type="ARBA" id="ARBA00022691"/>
    </source>
</evidence>
<dbReference type="SFLD" id="SFLDS00029">
    <property type="entry name" value="Radical_SAM"/>
    <property type="match status" value="1"/>
</dbReference>
<dbReference type="SUPFAM" id="SSF102114">
    <property type="entry name" value="Radical SAM enzymes"/>
    <property type="match status" value="1"/>
</dbReference>
<evidence type="ECO:0000313" key="9">
    <source>
        <dbReference type="Proteomes" id="UP000005632"/>
    </source>
</evidence>
<dbReference type="InterPro" id="IPR034457">
    <property type="entry name" value="Organic_radical-activating"/>
</dbReference>
<sequence>MNIGGMVKSTFLDYPGKIACVLFTQGCSYDCFYCHNRELVASKGTLLGQEKVGTFLDSRKDLLQGVVISGGEPTLQPDLPDYCSWIKEKGFLVKLDTNGNSPEVLEKLLFLQLVDYIALDVKAPWERYGEICGKGARPQTVIESLSLLKGSNICWETRTTVAPTLGKTDLRKIACQMPKVPLWRLNRYRLPACYKKDEEKKIHTPAPDCFEVQGWIDELKIFQGAIVTFSK</sequence>
<name>G8QYS9_SPHPG</name>
<dbReference type="PANTHER" id="PTHR30352">
    <property type="entry name" value="PYRUVATE FORMATE-LYASE-ACTIVATING ENZYME"/>
    <property type="match status" value="1"/>
</dbReference>
<evidence type="ECO:0000256" key="5">
    <source>
        <dbReference type="ARBA" id="ARBA00023004"/>
    </source>
</evidence>
<keyword evidence="2" id="KW-0004">4Fe-4S</keyword>
<dbReference type="PANTHER" id="PTHR30352:SF13">
    <property type="entry name" value="GLYCYL-RADICAL ENZYME ACTIVATING ENZYME YJJW-RELATED"/>
    <property type="match status" value="1"/>
</dbReference>
<gene>
    <name evidence="8" type="ordered locus">SpiGrapes_1912</name>
</gene>
<evidence type="ECO:0000256" key="6">
    <source>
        <dbReference type="ARBA" id="ARBA00023014"/>
    </source>
</evidence>
<dbReference type="PROSITE" id="PS51918">
    <property type="entry name" value="RADICAL_SAM"/>
    <property type="match status" value="1"/>
</dbReference>
<dbReference type="GO" id="GO:0046872">
    <property type="term" value="F:metal ion binding"/>
    <property type="evidence" value="ECO:0007669"/>
    <property type="project" value="UniProtKB-KW"/>
</dbReference>
<dbReference type="GO" id="GO:0051539">
    <property type="term" value="F:4 iron, 4 sulfur cluster binding"/>
    <property type="evidence" value="ECO:0007669"/>
    <property type="project" value="UniProtKB-KW"/>
</dbReference>
<dbReference type="InterPro" id="IPR058240">
    <property type="entry name" value="rSAM_sf"/>
</dbReference>
<dbReference type="OrthoDB" id="9782387at2"/>
<keyword evidence="5" id="KW-0408">Iron</keyword>
<dbReference type="InterPro" id="IPR013785">
    <property type="entry name" value="Aldolase_TIM"/>
</dbReference>
<dbReference type="GO" id="GO:0003824">
    <property type="term" value="F:catalytic activity"/>
    <property type="evidence" value="ECO:0007669"/>
    <property type="project" value="InterPro"/>
</dbReference>
<accession>G8QYS9</accession>
<evidence type="ECO:0000259" key="7">
    <source>
        <dbReference type="PROSITE" id="PS51918"/>
    </source>
</evidence>
<dbReference type="SFLD" id="SFLDG01094">
    <property type="entry name" value="Uncharacterised_Radical_SAM_Su"/>
    <property type="match status" value="1"/>
</dbReference>
<evidence type="ECO:0000256" key="4">
    <source>
        <dbReference type="ARBA" id="ARBA00022723"/>
    </source>
</evidence>
<dbReference type="Proteomes" id="UP000005632">
    <property type="component" value="Chromosome"/>
</dbReference>
<dbReference type="Pfam" id="PF04055">
    <property type="entry name" value="Radical_SAM"/>
    <property type="match status" value="1"/>
</dbReference>
<feature type="domain" description="Radical SAM core" evidence="7">
    <location>
        <begin position="13"/>
        <end position="230"/>
    </location>
</feature>
<dbReference type="HOGENOM" id="CLU_078147_2_0_12"/>
<dbReference type="EMBL" id="CP003155">
    <property type="protein sequence ID" value="AEV29706.1"/>
    <property type="molecule type" value="Genomic_DNA"/>
</dbReference>
<keyword evidence="6" id="KW-0411">Iron-sulfur</keyword>
<dbReference type="NCBIfam" id="TIGR02495">
    <property type="entry name" value="NrdG2"/>
    <property type="match status" value="1"/>
</dbReference>
<evidence type="ECO:0000313" key="8">
    <source>
        <dbReference type="EMBL" id="AEV29706.1"/>
    </source>
</evidence>
<dbReference type="STRING" id="158190.SpiGrapes_1912"/>
<keyword evidence="3" id="KW-0949">S-adenosyl-L-methionine</keyword>
<evidence type="ECO:0000256" key="1">
    <source>
        <dbReference type="ARBA" id="ARBA00001966"/>
    </source>
</evidence>
<dbReference type="eggNOG" id="COG1180">
    <property type="taxonomic scope" value="Bacteria"/>
</dbReference>
<keyword evidence="4" id="KW-0479">Metal-binding</keyword>
<evidence type="ECO:0000256" key="2">
    <source>
        <dbReference type="ARBA" id="ARBA00022485"/>
    </source>
</evidence>
<dbReference type="InterPro" id="IPR012840">
    <property type="entry name" value="NrdG2"/>
</dbReference>
<proteinExistence type="predicted"/>
<dbReference type="CDD" id="cd01335">
    <property type="entry name" value="Radical_SAM"/>
    <property type="match status" value="1"/>
</dbReference>